<reference evidence="2" key="1">
    <citation type="submission" date="2013-01" db="EMBL/GenBank/DDBJ databases">
        <title>Draft Genome Sequence of a Mulberry Tree, Morus notabilis C.K. Schneid.</title>
        <authorList>
            <person name="He N."/>
            <person name="Zhao S."/>
        </authorList>
    </citation>
    <scope>NUCLEOTIDE SEQUENCE</scope>
</reference>
<gene>
    <name evidence="1" type="ORF">L484_011981</name>
</gene>
<proteinExistence type="predicted"/>
<dbReference type="AlphaFoldDB" id="W9RSD4"/>
<protein>
    <submittedName>
        <fullName evidence="1">Uncharacterized protein</fullName>
    </submittedName>
</protein>
<dbReference type="Proteomes" id="UP000030645">
    <property type="component" value="Unassembled WGS sequence"/>
</dbReference>
<organism evidence="1 2">
    <name type="scientific">Morus notabilis</name>
    <dbReference type="NCBI Taxonomy" id="981085"/>
    <lineage>
        <taxon>Eukaryota</taxon>
        <taxon>Viridiplantae</taxon>
        <taxon>Streptophyta</taxon>
        <taxon>Embryophyta</taxon>
        <taxon>Tracheophyta</taxon>
        <taxon>Spermatophyta</taxon>
        <taxon>Magnoliopsida</taxon>
        <taxon>eudicotyledons</taxon>
        <taxon>Gunneridae</taxon>
        <taxon>Pentapetalae</taxon>
        <taxon>rosids</taxon>
        <taxon>fabids</taxon>
        <taxon>Rosales</taxon>
        <taxon>Moraceae</taxon>
        <taxon>Moreae</taxon>
        <taxon>Morus</taxon>
    </lineage>
</organism>
<sequence length="237" mass="25724">MSASEGERDAQNANPNPNIAGDVVVNQIVGDVAPLTVHQNNAGEVYGGLDQQNDVFEDLQPINDVEDFNVGDLRAIDAPNEEHPATAVGPLNFDGEQVAEQLLFGDVPVEEQLLLEHVNIPAVPFNLVGGGQPGAAPALNPVAGDDDPQNPLDVDGHDGFQWRLTRDNVIRPENPIFLDLSYVLSLRDLADDHVVTFSDIIQDAVIDSPTAKFVPNIRSESHTDIGQRRSWRMNTSE</sequence>
<evidence type="ECO:0000313" key="1">
    <source>
        <dbReference type="EMBL" id="EXB90888.1"/>
    </source>
</evidence>
<keyword evidence="2" id="KW-1185">Reference proteome</keyword>
<name>W9RSD4_9ROSA</name>
<evidence type="ECO:0000313" key="2">
    <source>
        <dbReference type="Proteomes" id="UP000030645"/>
    </source>
</evidence>
<accession>W9RSD4</accession>
<dbReference type="EMBL" id="KE345040">
    <property type="protein sequence ID" value="EXB90888.1"/>
    <property type="molecule type" value="Genomic_DNA"/>
</dbReference>